<organism evidence="2 3">
    <name type="scientific">Chishuiella changwenlii</name>
    <dbReference type="NCBI Taxonomy" id="1434701"/>
    <lineage>
        <taxon>Bacteria</taxon>
        <taxon>Pseudomonadati</taxon>
        <taxon>Bacteroidota</taxon>
        <taxon>Flavobacteriia</taxon>
        <taxon>Flavobacteriales</taxon>
        <taxon>Weeksellaceae</taxon>
        <taxon>Chishuiella</taxon>
    </lineage>
</organism>
<reference evidence="4" key="4">
    <citation type="journal article" date="2019" name="Int. J. Syst. Evol. Microbiol.">
        <title>The Global Catalogue of Microorganisms (GCM) 10K type strain sequencing project: providing services to taxonomists for standard genome sequencing and annotation.</title>
        <authorList>
            <consortium name="The Broad Institute Genomics Platform"/>
            <consortium name="The Broad Institute Genome Sequencing Center for Infectious Disease"/>
            <person name="Wu L."/>
            <person name="Ma J."/>
        </authorList>
    </citation>
    <scope>NUCLEOTIDE SEQUENCE [LARGE SCALE GENOMIC DNA]</scope>
    <source>
        <strain evidence="4">CGMCC 1.12707</strain>
    </source>
</reference>
<dbReference type="OrthoDB" id="679194at2"/>
<keyword evidence="4" id="KW-1185">Reference proteome</keyword>
<reference evidence="3" key="2">
    <citation type="submission" date="2016-11" db="EMBL/GenBank/DDBJ databases">
        <authorList>
            <person name="Varghese N."/>
            <person name="Submissions S."/>
        </authorList>
    </citation>
    <scope>NUCLEOTIDE SEQUENCE [LARGE SCALE GENOMIC DNA]</scope>
    <source>
        <strain evidence="3">DSM 27989</strain>
    </source>
</reference>
<dbReference type="STRING" id="1434701.SAMN05443634_10663"/>
<name>A0A1M6Y2T1_9FLAO</name>
<evidence type="ECO:0000313" key="4">
    <source>
        <dbReference type="Proteomes" id="UP000650994"/>
    </source>
</evidence>
<reference evidence="2" key="3">
    <citation type="submission" date="2016-11" db="EMBL/GenBank/DDBJ databases">
        <authorList>
            <person name="Jaros S."/>
            <person name="Januszkiewicz K."/>
            <person name="Wedrychowicz H."/>
        </authorList>
    </citation>
    <scope>NUCLEOTIDE SEQUENCE [LARGE SCALE GENOMIC DNA]</scope>
    <source>
        <strain evidence="2">DSM 27989</strain>
    </source>
</reference>
<dbReference type="EMBL" id="BMFL01000005">
    <property type="protein sequence ID" value="GGE93688.1"/>
    <property type="molecule type" value="Genomic_DNA"/>
</dbReference>
<dbReference type="RefSeq" id="WP_072931613.1">
    <property type="nucleotide sequence ID" value="NZ_BMFL01000005.1"/>
</dbReference>
<sequence length="142" mass="16690">MEVLIYGSREIDILDVSISDILNVINKDFSLNYWSVLWIEAISKSNKFNILEIEENVNKKKNILNFNNKDLMIFNENISIYNELFLIGNYEKNYNPIHKTDADIFENNDIAIELIDNSFWVIKTKNIDLVNSLMELPRAKIE</sequence>
<protein>
    <submittedName>
        <fullName evidence="2">Uncharacterized protein</fullName>
    </submittedName>
</protein>
<proteinExistence type="predicted"/>
<accession>A0A1M6Y2T1</accession>
<dbReference type="Proteomes" id="UP000650994">
    <property type="component" value="Unassembled WGS sequence"/>
</dbReference>
<evidence type="ECO:0000313" key="2">
    <source>
        <dbReference type="EMBL" id="SHL12550.1"/>
    </source>
</evidence>
<reference evidence="1" key="1">
    <citation type="journal article" date="2014" name="Int. J. Syst. Evol. Microbiol.">
        <title>Complete genome of a new Firmicutes species belonging to the dominant human colonic microbiota ('Ruminococcus bicirculans') reveals two chromosomes and a selective capacity to utilize plant glucans.</title>
        <authorList>
            <consortium name="NISC Comparative Sequencing Program"/>
            <person name="Wegmann U."/>
            <person name="Louis P."/>
            <person name="Goesmann A."/>
            <person name="Henrissat B."/>
            <person name="Duncan S.H."/>
            <person name="Flint H.J."/>
        </authorList>
    </citation>
    <scope>NUCLEOTIDE SEQUENCE</scope>
    <source>
        <strain evidence="1">CGMCC 1.12707</strain>
    </source>
</reference>
<dbReference type="Proteomes" id="UP000184120">
    <property type="component" value="Unassembled WGS sequence"/>
</dbReference>
<dbReference type="EMBL" id="FRBH01000006">
    <property type="protein sequence ID" value="SHL12550.1"/>
    <property type="molecule type" value="Genomic_DNA"/>
</dbReference>
<dbReference type="AlphaFoldDB" id="A0A1M6Y2T1"/>
<gene>
    <name evidence="1" type="ORF">GCM10010984_09180</name>
    <name evidence="2" type="ORF">SAMN05443634_10663</name>
</gene>
<evidence type="ECO:0000313" key="3">
    <source>
        <dbReference type="Proteomes" id="UP000184120"/>
    </source>
</evidence>
<reference evidence="1" key="5">
    <citation type="submission" date="2024-05" db="EMBL/GenBank/DDBJ databases">
        <authorList>
            <person name="Sun Q."/>
            <person name="Zhou Y."/>
        </authorList>
    </citation>
    <scope>NUCLEOTIDE SEQUENCE</scope>
    <source>
        <strain evidence="1">CGMCC 1.12707</strain>
    </source>
</reference>
<evidence type="ECO:0000313" key="1">
    <source>
        <dbReference type="EMBL" id="GGE93688.1"/>
    </source>
</evidence>